<dbReference type="SUPFAM" id="SSF53474">
    <property type="entry name" value="alpha/beta-Hydrolases"/>
    <property type="match status" value="1"/>
</dbReference>
<dbReference type="NCBIfam" id="TIGR02427">
    <property type="entry name" value="protocat_pcaD"/>
    <property type="match status" value="1"/>
</dbReference>
<dbReference type="InterPro" id="IPR000073">
    <property type="entry name" value="AB_hydrolase_1"/>
</dbReference>
<evidence type="ECO:0000313" key="3">
    <source>
        <dbReference type="Proteomes" id="UP000196138"/>
    </source>
</evidence>
<dbReference type="AlphaFoldDB" id="A0A1Y0ELG0"/>
<feature type="domain" description="AB hydrolase-1" evidence="1">
    <location>
        <begin position="26"/>
        <end position="251"/>
    </location>
</feature>
<dbReference type="GO" id="GO:0047570">
    <property type="term" value="F:3-oxoadipate enol-lactonase activity"/>
    <property type="evidence" value="ECO:0007669"/>
    <property type="project" value="InterPro"/>
</dbReference>
<organism evidence="2 3">
    <name type="scientific">Comamonas serinivorans</name>
    <dbReference type="NCBI Taxonomy" id="1082851"/>
    <lineage>
        <taxon>Bacteria</taxon>
        <taxon>Pseudomonadati</taxon>
        <taxon>Pseudomonadota</taxon>
        <taxon>Betaproteobacteria</taxon>
        <taxon>Burkholderiales</taxon>
        <taxon>Comamonadaceae</taxon>
        <taxon>Comamonas</taxon>
    </lineage>
</organism>
<dbReference type="GO" id="GO:0042952">
    <property type="term" value="P:beta-ketoadipate pathway"/>
    <property type="evidence" value="ECO:0007669"/>
    <property type="project" value="InterPro"/>
</dbReference>
<reference evidence="2 3" key="1">
    <citation type="submission" date="2017-05" db="EMBL/GenBank/DDBJ databases">
        <authorList>
            <person name="Song R."/>
            <person name="Chenine A.L."/>
            <person name="Ruprecht R.M."/>
        </authorList>
    </citation>
    <scope>NUCLEOTIDE SEQUENCE [LARGE SCALE GENOMIC DNA]</scope>
    <source>
        <strain evidence="2 3">DSM 26136</strain>
    </source>
</reference>
<dbReference type="Pfam" id="PF00561">
    <property type="entry name" value="Abhydrolase_1"/>
    <property type="match status" value="1"/>
</dbReference>
<sequence length="270" mass="28387">MPSNVQTLEVETGAFRVADEGPREAPVLVLSNSLGTTLEMWDAQAEVLSQRLRVIRYDTRGHGGSVVSSGPYSVSELARDVLQILDALGVERAAFCGISMGGITGLALALAAPERLTHVVVANSAAKIGDAAMWRERADLVRREGAKAMSQLAETAPGRWFTPAFTAAHPEVVQRTQAWIANTAPEGYAACCDALGEADLREPIAAIRTPTLLIAGEVDPTTTVADAQFMQAAIDGAQLRVLPTAHLSNVEAAEAFTQALADFVQPGAAG</sequence>
<dbReference type="Gene3D" id="3.40.50.1820">
    <property type="entry name" value="alpha/beta hydrolase"/>
    <property type="match status" value="1"/>
</dbReference>
<dbReference type="PANTHER" id="PTHR43798">
    <property type="entry name" value="MONOACYLGLYCEROL LIPASE"/>
    <property type="match status" value="1"/>
</dbReference>
<dbReference type="InterPro" id="IPR029058">
    <property type="entry name" value="AB_hydrolase_fold"/>
</dbReference>
<evidence type="ECO:0000259" key="1">
    <source>
        <dbReference type="Pfam" id="PF00561"/>
    </source>
</evidence>
<name>A0A1Y0ELG0_9BURK</name>
<dbReference type="PANTHER" id="PTHR43798:SF29">
    <property type="entry name" value="AB HYDROLASE-1 DOMAIN-CONTAINING PROTEIN"/>
    <property type="match status" value="1"/>
</dbReference>
<dbReference type="KEGG" id="cser:CCO03_05685"/>
<gene>
    <name evidence="2" type="ORF">CCO03_05685</name>
</gene>
<dbReference type="PRINTS" id="PR00111">
    <property type="entry name" value="ABHYDROLASE"/>
</dbReference>
<protein>
    <submittedName>
        <fullName evidence="2">3-oxoadipate enol-lactonase</fullName>
    </submittedName>
</protein>
<dbReference type="OrthoDB" id="9793083at2"/>
<accession>A0A1Y0ELG0</accession>
<keyword evidence="3" id="KW-1185">Reference proteome</keyword>
<evidence type="ECO:0000313" key="2">
    <source>
        <dbReference type="EMBL" id="ARU04238.1"/>
    </source>
</evidence>
<dbReference type="InterPro" id="IPR050266">
    <property type="entry name" value="AB_hydrolase_sf"/>
</dbReference>
<dbReference type="InterPro" id="IPR026968">
    <property type="entry name" value="PcaD/CatD"/>
</dbReference>
<proteinExistence type="predicted"/>
<dbReference type="EMBL" id="CP021455">
    <property type="protein sequence ID" value="ARU04238.1"/>
    <property type="molecule type" value="Genomic_DNA"/>
</dbReference>
<dbReference type="RefSeq" id="WP_087278401.1">
    <property type="nucleotide sequence ID" value="NZ_CP021455.1"/>
</dbReference>
<dbReference type="Proteomes" id="UP000196138">
    <property type="component" value="Chromosome"/>
</dbReference>